<sequence length="853" mass="99757">MKMTDKNKEKLFALLKTEDDDSTGRTSAIKQFIMLYPEFSYEEVEQFINENVGTKVKINDGEGTNILKNIDENRKHTLFDRYIDKLKTKQTMTNYDIEKLAYDIKRIMHEIDVVEEVPEFLIKGLVIGDIQSGKTANFSGLMSLAYDYGYHSVIVLSGMVNDLRDQTSNRLNDDFGILPDDIDQDLMGEFLLWDTAINNLTNGKDFSKNEWANYRSHIVKPHFFVVKKNASILANVINFFKTELQKTPRLNTKKFLIIDDEADQASLDNSPKNNAHVSKINALICELLSLFKKVSYVGYTATPFGNILADRKINSSNLNLFPNDFVYLLKTSKNYTGYDSFISEYSDLSSQIIRYIPYYEIDILDELLKGNVDLDIIETELNSFYWAINSFIVSSAIIEVQEERGNIVNKLTEKSMLINISAKTFAQSTMSKLIENYLLKLKKWNENEIHNEMKKCFDFEFDCEELSYEDIRPKIINILHQIQCYELNTSDKGKRINLITELVRDQIKKNDYAYSIYIGGHKLSRGLTISGLLVSYFYRNSSFYDAAMQMCRWFGYRGEYIQYTKLFTTDEIINNFINYFDSFELFKHFLSQNLEMGLSAQEIIYQIQYHEKTKPTSRNKMKGAEIAKSYFDNRSQIYDYFYDHKINYKNYTLVDNFLKKYKPDFVSRYFTLYKNISSSEIIKFCKELQLPNLSKKKIDYITSKLELINEENFKNWKIVIPNITKKTAGQVTLGNYDYNLSTKKYERILYNEQTKEKYYKLKVILNSNIEHFEEIKELVLNNEPVTTYLKGKQLVKGDNPVLFIFNAVLGTKNDDKNMSKPLNLYAFMLPQLGHNSKESIDFEPYWVNTSILE</sequence>
<dbReference type="GO" id="GO:0004519">
    <property type="term" value="F:endonuclease activity"/>
    <property type="evidence" value="ECO:0007669"/>
    <property type="project" value="UniProtKB-KW"/>
</dbReference>
<evidence type="ECO:0000313" key="2">
    <source>
        <dbReference type="EMBL" id="AKM54490.1"/>
    </source>
</evidence>
<protein>
    <submittedName>
        <fullName evidence="2">Endonuclease</fullName>
    </submittedName>
</protein>
<dbReference type="STRING" id="315358.SERIO_v1c09300"/>
<dbReference type="InterPro" id="IPR018310">
    <property type="entry name" value="Put_endonuclease_Z1-dom"/>
</dbReference>
<keyword evidence="2" id="KW-0378">Hydrolase</keyword>
<name>A0A0H3XIY1_9MOLU</name>
<gene>
    <name evidence="2" type="ORF">SERIO_v1c09300</name>
</gene>
<dbReference type="PATRIC" id="fig|743698.3.peg.939"/>
<organism evidence="2 3">
    <name type="scientific">Spiroplasma eriocheiris</name>
    <dbReference type="NCBI Taxonomy" id="315358"/>
    <lineage>
        <taxon>Bacteria</taxon>
        <taxon>Bacillati</taxon>
        <taxon>Mycoplasmatota</taxon>
        <taxon>Mollicutes</taxon>
        <taxon>Entomoplasmatales</taxon>
        <taxon>Spiroplasmataceae</taxon>
        <taxon>Spiroplasma</taxon>
    </lineage>
</organism>
<dbReference type="RefSeq" id="WP_047791688.1">
    <property type="nucleotide sequence ID" value="NZ_CP011856.1"/>
</dbReference>
<keyword evidence="2" id="KW-0540">Nuclease</keyword>
<evidence type="ECO:0000259" key="1">
    <source>
        <dbReference type="Pfam" id="PF10593"/>
    </source>
</evidence>
<keyword evidence="2" id="KW-0255">Endonuclease</keyword>
<dbReference type="Proteomes" id="UP000035661">
    <property type="component" value="Chromosome"/>
</dbReference>
<feature type="domain" description="Putative endonuclease Z1" evidence="1">
    <location>
        <begin position="386"/>
        <end position="611"/>
    </location>
</feature>
<keyword evidence="3" id="KW-1185">Reference proteome</keyword>
<accession>A0A0H3XIY1</accession>
<dbReference type="EMBL" id="CP011856">
    <property type="protein sequence ID" value="AKM54490.1"/>
    <property type="molecule type" value="Genomic_DNA"/>
</dbReference>
<proteinExistence type="predicted"/>
<dbReference type="Pfam" id="PF10593">
    <property type="entry name" value="Z1"/>
    <property type="match status" value="1"/>
</dbReference>
<reference evidence="2 3" key="1">
    <citation type="journal article" date="2015" name="Genome Biol. Evol.">
        <title>Found and Lost: The Fates of Horizontally Acquired Genes in Arthropod-Symbiotic Spiroplasma.</title>
        <authorList>
            <person name="Lo W.S."/>
            <person name="Gasparich G.E."/>
            <person name="Kuo C.H."/>
        </authorList>
    </citation>
    <scope>NUCLEOTIDE SEQUENCE [LARGE SCALE GENOMIC DNA]</scope>
    <source>
        <strain evidence="3">TDA-040725-5</strain>
    </source>
</reference>
<dbReference type="KEGG" id="seri:SERIO_v1c09300"/>
<evidence type="ECO:0000313" key="3">
    <source>
        <dbReference type="Proteomes" id="UP000035661"/>
    </source>
</evidence>
<dbReference type="AlphaFoldDB" id="A0A0H3XIY1"/>
<reference evidence="3" key="2">
    <citation type="submission" date="2015-06" db="EMBL/GenBank/DDBJ databases">
        <title>Complete genome sequence of Spiroplasma eriocheiris TDA-040725-5 (DSM 21848).</title>
        <authorList>
            <person name="Lo W.-S."/>
            <person name="Kuo C.-H."/>
        </authorList>
    </citation>
    <scope>NUCLEOTIDE SEQUENCE [LARGE SCALE GENOMIC DNA]</scope>
    <source>
        <strain evidence="3">TDA-040725-5</strain>
    </source>
</reference>